<evidence type="ECO:0000256" key="1">
    <source>
        <dbReference type="ARBA" id="ARBA00004752"/>
    </source>
</evidence>
<protein>
    <submittedName>
        <fullName evidence="9">Murein L,D-transpeptidase</fullName>
    </submittedName>
</protein>
<dbReference type="EMBL" id="CP104694">
    <property type="protein sequence ID" value="UXI69801.1"/>
    <property type="molecule type" value="Genomic_DNA"/>
</dbReference>
<dbReference type="RefSeq" id="WP_261696754.1">
    <property type="nucleotide sequence ID" value="NZ_CP104694.1"/>
</dbReference>
<dbReference type="PANTHER" id="PTHR36699:SF1">
    <property type="entry name" value="L,D-TRANSPEPTIDASE YAFK-RELATED"/>
    <property type="match status" value="1"/>
</dbReference>
<dbReference type="InterPro" id="IPR038063">
    <property type="entry name" value="Transpep_catalytic_dom"/>
</dbReference>
<dbReference type="CDD" id="cd16913">
    <property type="entry name" value="YkuD_like"/>
    <property type="match status" value="1"/>
</dbReference>
<sequence length="251" mass="27555">MRSIRLSTGRIALAALAIVAAAWLGQGHARSALRTFVTSDRAAAAAERVRPRLERDLAAKGLAFAAPVFLRIFKRERELELWVAGKGGRYALFRTYPICTFSGRLGPKTKQGDGQAPEGFYRVARGQLNPASAYHLAFNLGYPNAYDRAHAYTGDYLMVHGQCVSIGCYAMGDAAIEEIYTLVEAALRGGQPAVEVQAFPFRLEDAALAAESGSRWQAFWSELKPGYDAFERHRVPPRVTVQGKRYVVSEG</sequence>
<dbReference type="Proteomes" id="UP001064632">
    <property type="component" value="Chromosome"/>
</dbReference>
<dbReference type="Pfam" id="PF03734">
    <property type="entry name" value="YkuD"/>
    <property type="match status" value="1"/>
</dbReference>
<name>A0ABY6BIG1_9GAMM</name>
<evidence type="ECO:0000259" key="8">
    <source>
        <dbReference type="PROSITE" id="PS52029"/>
    </source>
</evidence>
<organism evidence="9 10">
    <name type="scientific">Tahibacter amnicola</name>
    <dbReference type="NCBI Taxonomy" id="2976241"/>
    <lineage>
        <taxon>Bacteria</taxon>
        <taxon>Pseudomonadati</taxon>
        <taxon>Pseudomonadota</taxon>
        <taxon>Gammaproteobacteria</taxon>
        <taxon>Lysobacterales</taxon>
        <taxon>Rhodanobacteraceae</taxon>
        <taxon>Tahibacter</taxon>
    </lineage>
</organism>
<evidence type="ECO:0000256" key="7">
    <source>
        <dbReference type="PROSITE-ProRule" id="PRU01373"/>
    </source>
</evidence>
<evidence type="ECO:0000256" key="6">
    <source>
        <dbReference type="ARBA" id="ARBA00023316"/>
    </source>
</evidence>
<keyword evidence="10" id="KW-1185">Reference proteome</keyword>
<proteinExistence type="inferred from homology"/>
<keyword evidence="4 7" id="KW-0133">Cell shape</keyword>
<evidence type="ECO:0000256" key="4">
    <source>
        <dbReference type="ARBA" id="ARBA00022960"/>
    </source>
</evidence>
<evidence type="ECO:0000256" key="2">
    <source>
        <dbReference type="ARBA" id="ARBA00005992"/>
    </source>
</evidence>
<feature type="domain" description="L,D-TPase catalytic" evidence="8">
    <location>
        <begin position="68"/>
        <end position="199"/>
    </location>
</feature>
<dbReference type="SUPFAM" id="SSF141523">
    <property type="entry name" value="L,D-transpeptidase catalytic domain-like"/>
    <property type="match status" value="1"/>
</dbReference>
<keyword evidence="6 7" id="KW-0961">Cell wall biogenesis/degradation</keyword>
<dbReference type="InterPro" id="IPR005490">
    <property type="entry name" value="LD_TPept_cat_dom"/>
</dbReference>
<evidence type="ECO:0000256" key="3">
    <source>
        <dbReference type="ARBA" id="ARBA00022679"/>
    </source>
</evidence>
<evidence type="ECO:0000256" key="5">
    <source>
        <dbReference type="ARBA" id="ARBA00022984"/>
    </source>
</evidence>
<comment type="pathway">
    <text evidence="1 7">Cell wall biogenesis; peptidoglycan biosynthesis.</text>
</comment>
<dbReference type="PROSITE" id="PS52029">
    <property type="entry name" value="LD_TPASE"/>
    <property type="match status" value="1"/>
</dbReference>
<evidence type="ECO:0000313" key="9">
    <source>
        <dbReference type="EMBL" id="UXI69801.1"/>
    </source>
</evidence>
<evidence type="ECO:0000313" key="10">
    <source>
        <dbReference type="Proteomes" id="UP001064632"/>
    </source>
</evidence>
<gene>
    <name evidence="9" type="ORF">N4264_09285</name>
</gene>
<accession>A0ABY6BIG1</accession>
<feature type="active site" description="Nucleophile" evidence="7">
    <location>
        <position position="168"/>
    </location>
</feature>
<comment type="similarity">
    <text evidence="2">Belongs to the YkuD family.</text>
</comment>
<feature type="active site" description="Proton donor/acceptor" evidence="7">
    <location>
        <position position="160"/>
    </location>
</feature>
<dbReference type="PANTHER" id="PTHR36699">
    <property type="entry name" value="LD-TRANSPEPTIDASE"/>
    <property type="match status" value="1"/>
</dbReference>
<keyword evidence="3" id="KW-0808">Transferase</keyword>
<reference evidence="9" key="1">
    <citation type="submission" date="2022-09" db="EMBL/GenBank/DDBJ databases">
        <title>Tahibacter sp. nov., isolated from a fresh water.</title>
        <authorList>
            <person name="Baek J.H."/>
            <person name="Lee J.K."/>
            <person name="Kim J.M."/>
            <person name="Jeon C.O."/>
        </authorList>
    </citation>
    <scope>NUCLEOTIDE SEQUENCE</scope>
    <source>
        <strain evidence="9">W38</strain>
    </source>
</reference>
<keyword evidence="5 7" id="KW-0573">Peptidoglycan synthesis</keyword>